<feature type="transmembrane region" description="Helical" evidence="8">
    <location>
        <begin position="48"/>
        <end position="75"/>
    </location>
</feature>
<dbReference type="RefSeq" id="WP_013931924.1">
    <property type="nucleotide sequence ID" value="NC_015707.1"/>
</dbReference>
<keyword evidence="3 9" id="KW-0808">Transferase</keyword>
<evidence type="ECO:0000256" key="1">
    <source>
        <dbReference type="ARBA" id="ARBA00004651"/>
    </source>
</evidence>
<keyword evidence="2" id="KW-1003">Cell membrane</keyword>
<evidence type="ECO:0000256" key="8">
    <source>
        <dbReference type="SAM" id="Phobius"/>
    </source>
</evidence>
<evidence type="ECO:0000313" key="10">
    <source>
        <dbReference type="Proteomes" id="UP000006804"/>
    </source>
</evidence>
<evidence type="ECO:0000256" key="2">
    <source>
        <dbReference type="ARBA" id="ARBA00022475"/>
    </source>
</evidence>
<keyword evidence="7" id="KW-0479">Metal-binding</keyword>
<evidence type="ECO:0000256" key="5">
    <source>
        <dbReference type="ARBA" id="ARBA00022989"/>
    </source>
</evidence>
<feature type="binding site" evidence="7">
    <location>
        <position position="174"/>
    </location>
    <ligand>
        <name>Mg(2+)</name>
        <dbReference type="ChEBI" id="CHEBI:18420"/>
    </ligand>
</feature>
<dbReference type="HOGENOM" id="CLU_023982_2_0_0"/>
<feature type="transmembrane region" description="Helical" evidence="8">
    <location>
        <begin position="82"/>
        <end position="100"/>
    </location>
</feature>
<feature type="transmembrane region" description="Helical" evidence="8">
    <location>
        <begin position="274"/>
        <end position="291"/>
    </location>
</feature>
<dbReference type="GO" id="GO:0005886">
    <property type="term" value="C:plasma membrane"/>
    <property type="evidence" value="ECO:0007669"/>
    <property type="project" value="UniProtKB-SubCell"/>
</dbReference>
<evidence type="ECO:0000313" key="9">
    <source>
        <dbReference type="EMBL" id="AEH50701.1"/>
    </source>
</evidence>
<dbReference type="GO" id="GO:0046872">
    <property type="term" value="F:metal ion binding"/>
    <property type="evidence" value="ECO:0007669"/>
    <property type="project" value="UniProtKB-KW"/>
</dbReference>
<protein>
    <submittedName>
        <fullName evidence="9">Glycosyl transferase, family 4, conserved region</fullName>
    </submittedName>
</protein>
<evidence type="ECO:0000256" key="3">
    <source>
        <dbReference type="ARBA" id="ARBA00022679"/>
    </source>
</evidence>
<organism evidence="9 10">
    <name type="scientific">Pseudothermotoga thermarum DSM 5069</name>
    <dbReference type="NCBI Taxonomy" id="688269"/>
    <lineage>
        <taxon>Bacteria</taxon>
        <taxon>Thermotogati</taxon>
        <taxon>Thermotogota</taxon>
        <taxon>Thermotogae</taxon>
        <taxon>Thermotogales</taxon>
        <taxon>Thermotogaceae</taxon>
        <taxon>Pseudothermotoga</taxon>
    </lineage>
</organism>
<proteinExistence type="predicted"/>
<dbReference type="STRING" id="688269.Theth_0613"/>
<dbReference type="AlphaFoldDB" id="F7YXQ7"/>
<dbReference type="GO" id="GO:0009103">
    <property type="term" value="P:lipopolysaccharide biosynthetic process"/>
    <property type="evidence" value="ECO:0007669"/>
    <property type="project" value="TreeGrafter"/>
</dbReference>
<dbReference type="PANTHER" id="PTHR22926">
    <property type="entry name" value="PHOSPHO-N-ACETYLMURAMOYL-PENTAPEPTIDE-TRANSFERASE"/>
    <property type="match status" value="1"/>
</dbReference>
<gene>
    <name evidence="9" type="ORF">Theth_0613</name>
</gene>
<dbReference type="EMBL" id="CP002351">
    <property type="protein sequence ID" value="AEH50701.1"/>
    <property type="molecule type" value="Genomic_DNA"/>
</dbReference>
<comment type="cofactor">
    <cofactor evidence="7">
        <name>Mg(2+)</name>
        <dbReference type="ChEBI" id="CHEBI:18420"/>
    </cofactor>
</comment>
<dbReference type="PATRIC" id="fig|688269.3.peg.635"/>
<dbReference type="eggNOG" id="COG0472">
    <property type="taxonomic scope" value="Bacteria"/>
</dbReference>
<dbReference type="CDD" id="cd06853">
    <property type="entry name" value="GT_WecA_like"/>
    <property type="match status" value="1"/>
</dbReference>
<dbReference type="InterPro" id="IPR000715">
    <property type="entry name" value="Glycosyl_transferase_4"/>
</dbReference>
<feature type="transmembrane region" description="Helical" evidence="8">
    <location>
        <begin position="135"/>
        <end position="163"/>
    </location>
</feature>
<dbReference type="KEGG" id="tta:Theth_0613"/>
<reference evidence="9 10" key="1">
    <citation type="submission" date="2010-11" db="EMBL/GenBank/DDBJ databases">
        <title>The complete genome of Thermotoga thermarum DSM 5069.</title>
        <authorList>
            <consortium name="US DOE Joint Genome Institute (JGI-PGF)"/>
            <person name="Lucas S."/>
            <person name="Copeland A."/>
            <person name="Lapidus A."/>
            <person name="Bruce D."/>
            <person name="Goodwin L."/>
            <person name="Pitluck S."/>
            <person name="Kyrpides N."/>
            <person name="Mavromatis K."/>
            <person name="Ivanova N."/>
            <person name="Zeytun A."/>
            <person name="Brettin T."/>
            <person name="Detter J.C."/>
            <person name="Tapia R."/>
            <person name="Han C."/>
            <person name="Land M."/>
            <person name="Hauser L."/>
            <person name="Markowitz V."/>
            <person name="Cheng J.-F."/>
            <person name="Hugenholtz P."/>
            <person name="Woyke T."/>
            <person name="Wu D."/>
            <person name="Spring S."/>
            <person name="Schroeder M."/>
            <person name="Brambilla E."/>
            <person name="Klenk H.-P."/>
            <person name="Eisen J.A."/>
        </authorList>
    </citation>
    <scope>NUCLEOTIDE SEQUENCE [LARGE SCALE GENOMIC DNA]</scope>
    <source>
        <strain evidence="9 10">DSM 5069</strain>
    </source>
</reference>
<evidence type="ECO:0000256" key="6">
    <source>
        <dbReference type="ARBA" id="ARBA00023136"/>
    </source>
</evidence>
<feature type="binding site" evidence="7">
    <location>
        <position position="124"/>
    </location>
    <ligand>
        <name>Mg(2+)</name>
        <dbReference type="ChEBI" id="CHEBI:18420"/>
    </ligand>
</feature>
<keyword evidence="7" id="KW-0460">Magnesium</keyword>
<dbReference type="Pfam" id="PF00953">
    <property type="entry name" value="Glycos_transf_4"/>
    <property type="match status" value="1"/>
</dbReference>
<dbReference type="GO" id="GO:0071555">
    <property type="term" value="P:cell wall organization"/>
    <property type="evidence" value="ECO:0007669"/>
    <property type="project" value="TreeGrafter"/>
</dbReference>
<evidence type="ECO:0000256" key="7">
    <source>
        <dbReference type="PIRSR" id="PIRSR600715-1"/>
    </source>
</evidence>
<dbReference type="OrthoDB" id="9783652at2"/>
<dbReference type="GO" id="GO:0044038">
    <property type="term" value="P:cell wall macromolecule biosynthetic process"/>
    <property type="evidence" value="ECO:0007669"/>
    <property type="project" value="TreeGrafter"/>
</dbReference>
<sequence precursor="true">MKEFFVSFILSVLFTPLLSKIALKFGIVDRPDNHLKNHGKVVPYLGGVALYLSVLPFLKNLILLFILTGFMLLGLADDIKKLSWQFRLTIEFFLAALLVLRFSKDFLSFLFNVILTVAIINAVNMSDGLDGACAVVVSLGILLGNFGKIGLAFVGALLGYLVFNFPPTKVHMGDAGTYLLGAFVSYMIVGRMDNPFDLKPVLLFFLPLLDLLSAVIRRISHHKSPFKGDLDHVHHKLFRRFAGTPVVRKRKVILALGFLTVVYGVASYTRFGVLLAAVLSILLVAYLRLFFYDEKEVFK</sequence>
<name>F7YXQ7_9THEM</name>
<evidence type="ECO:0000256" key="4">
    <source>
        <dbReference type="ARBA" id="ARBA00022692"/>
    </source>
</evidence>
<keyword evidence="6 8" id="KW-0472">Membrane</keyword>
<keyword evidence="4 8" id="KW-0812">Transmembrane</keyword>
<accession>F7YXQ7</accession>
<dbReference type="GO" id="GO:0016780">
    <property type="term" value="F:phosphotransferase activity, for other substituted phosphate groups"/>
    <property type="evidence" value="ECO:0007669"/>
    <property type="project" value="InterPro"/>
</dbReference>
<dbReference type="PANTHER" id="PTHR22926:SF3">
    <property type="entry name" value="UNDECAPRENYL-PHOSPHATE ALPHA-N-ACETYLGLUCOSAMINYL 1-PHOSPHATE TRANSFERASE"/>
    <property type="match status" value="1"/>
</dbReference>
<keyword evidence="5 8" id="KW-1133">Transmembrane helix</keyword>
<feature type="transmembrane region" description="Helical" evidence="8">
    <location>
        <begin position="106"/>
        <end position="123"/>
    </location>
</feature>
<keyword evidence="10" id="KW-1185">Reference proteome</keyword>
<comment type="subcellular location">
    <subcellularLocation>
        <location evidence="1">Cell membrane</location>
        <topology evidence="1">Multi-pass membrane protein</topology>
    </subcellularLocation>
</comment>
<dbReference type="Proteomes" id="UP000006804">
    <property type="component" value="Chromosome"/>
</dbReference>
<feature type="transmembrane region" description="Helical" evidence="8">
    <location>
        <begin position="252"/>
        <end position="268"/>
    </location>
</feature>